<dbReference type="CDD" id="cd00082">
    <property type="entry name" value="HisKA"/>
    <property type="match status" value="1"/>
</dbReference>
<evidence type="ECO:0000256" key="1">
    <source>
        <dbReference type="ARBA" id="ARBA00000085"/>
    </source>
</evidence>
<evidence type="ECO:0000259" key="13">
    <source>
        <dbReference type="PROSITE" id="PS50110"/>
    </source>
</evidence>
<evidence type="ECO:0000256" key="11">
    <source>
        <dbReference type="SAM" id="MobiDB-lite"/>
    </source>
</evidence>
<dbReference type="Gene3D" id="3.40.50.2300">
    <property type="match status" value="1"/>
</dbReference>
<dbReference type="OrthoDB" id="9804263at2"/>
<evidence type="ECO:0000259" key="12">
    <source>
        <dbReference type="PROSITE" id="PS50109"/>
    </source>
</evidence>
<dbReference type="Gene3D" id="2.60.40.10">
    <property type="entry name" value="Immunoglobulins"/>
    <property type="match status" value="1"/>
</dbReference>
<dbReference type="Gene3D" id="1.10.287.130">
    <property type="match status" value="1"/>
</dbReference>
<keyword evidence="6" id="KW-0808">Transferase</keyword>
<dbReference type="InterPro" id="IPR003594">
    <property type="entry name" value="HATPase_dom"/>
</dbReference>
<evidence type="ECO:0000256" key="9">
    <source>
        <dbReference type="ARBA" id="ARBA00024867"/>
    </source>
</evidence>
<dbReference type="eggNOG" id="COG0642">
    <property type="taxonomic scope" value="Bacteria"/>
</dbReference>
<dbReference type="Gene3D" id="3.30.565.10">
    <property type="entry name" value="Histidine kinase-like ATPase, C-terminal domain"/>
    <property type="match status" value="1"/>
</dbReference>
<feature type="domain" description="Response regulatory" evidence="13">
    <location>
        <begin position="607"/>
        <end position="728"/>
    </location>
</feature>
<dbReference type="SUPFAM" id="SSF49265">
    <property type="entry name" value="Fibronectin type III"/>
    <property type="match status" value="1"/>
</dbReference>
<accession>A5Z5R1</accession>
<dbReference type="Pfam" id="PF00041">
    <property type="entry name" value="fn3"/>
    <property type="match status" value="1"/>
</dbReference>
<reference evidence="15 16" key="1">
    <citation type="submission" date="2007-03" db="EMBL/GenBank/DDBJ databases">
        <authorList>
            <person name="Fulton L."/>
            <person name="Clifton S."/>
            <person name="Fulton B."/>
            <person name="Xu J."/>
            <person name="Minx P."/>
            <person name="Pepin K.H."/>
            <person name="Johnson M."/>
            <person name="Thiruvilangam P."/>
            <person name="Bhonagiri V."/>
            <person name="Nash W.E."/>
            <person name="Mardis E.R."/>
            <person name="Wilson R.K."/>
        </authorList>
    </citation>
    <scope>NUCLEOTIDE SEQUENCE [LARGE SCALE GENOMIC DNA]</scope>
    <source>
        <strain evidence="15 16">ATCC 27560</strain>
    </source>
</reference>
<comment type="subcellular location">
    <subcellularLocation>
        <location evidence="2">Membrane</location>
    </subcellularLocation>
</comment>
<comment type="caution">
    <text evidence="15">The sequence shown here is derived from an EMBL/GenBank/DDBJ whole genome shotgun (WGS) entry which is preliminary data.</text>
</comment>
<dbReference type="Pfam" id="PF02518">
    <property type="entry name" value="HATPase_c"/>
    <property type="match status" value="1"/>
</dbReference>
<evidence type="ECO:0000313" key="16">
    <source>
        <dbReference type="Proteomes" id="UP000006000"/>
    </source>
</evidence>
<dbReference type="AlphaFoldDB" id="A5Z5R1"/>
<evidence type="ECO:0000256" key="7">
    <source>
        <dbReference type="ARBA" id="ARBA00022777"/>
    </source>
</evidence>
<dbReference type="InterPro" id="IPR004358">
    <property type="entry name" value="Sig_transdc_His_kin-like_C"/>
</dbReference>
<dbReference type="Pfam" id="PF00512">
    <property type="entry name" value="HisKA"/>
    <property type="match status" value="1"/>
</dbReference>
<keyword evidence="8" id="KW-0902">Two-component regulatory system</keyword>
<dbReference type="SMART" id="SM00388">
    <property type="entry name" value="HisKA"/>
    <property type="match status" value="1"/>
</dbReference>
<dbReference type="Proteomes" id="UP000006000">
    <property type="component" value="Unassembled WGS sequence"/>
</dbReference>
<reference evidence="15 16" key="2">
    <citation type="submission" date="2007-04" db="EMBL/GenBank/DDBJ databases">
        <title>Draft genome sequence of Eubacterium ventriosum (ATCC 27560).</title>
        <authorList>
            <person name="Sudarsanam P."/>
            <person name="Ley R."/>
            <person name="Guruge J."/>
            <person name="Turnbaugh P.J."/>
            <person name="Mahowald M."/>
            <person name="Liep D."/>
            <person name="Gordon J."/>
        </authorList>
    </citation>
    <scope>NUCLEOTIDE SEQUENCE [LARGE SCALE GENOMIC DNA]</scope>
    <source>
        <strain evidence="15 16">ATCC 27560</strain>
    </source>
</reference>
<dbReference type="PROSITE" id="PS50110">
    <property type="entry name" value="RESPONSE_REGULATORY"/>
    <property type="match status" value="1"/>
</dbReference>
<proteinExistence type="predicted"/>
<evidence type="ECO:0000256" key="3">
    <source>
        <dbReference type="ARBA" id="ARBA00012438"/>
    </source>
</evidence>
<dbReference type="InterPro" id="IPR036097">
    <property type="entry name" value="HisK_dim/P_sf"/>
</dbReference>
<dbReference type="SMART" id="SM00448">
    <property type="entry name" value="REC"/>
    <property type="match status" value="1"/>
</dbReference>
<feature type="compositionally biased region" description="Polar residues" evidence="11">
    <location>
        <begin position="790"/>
        <end position="802"/>
    </location>
</feature>
<evidence type="ECO:0000256" key="4">
    <source>
        <dbReference type="ARBA" id="ARBA00018672"/>
    </source>
</evidence>
<dbReference type="SMART" id="SM00387">
    <property type="entry name" value="HATPase_c"/>
    <property type="match status" value="1"/>
</dbReference>
<keyword evidence="7 15" id="KW-0418">Kinase</keyword>
<dbReference type="InterPro" id="IPR005467">
    <property type="entry name" value="His_kinase_dom"/>
</dbReference>
<feature type="region of interest" description="Disordered" evidence="11">
    <location>
        <begin position="764"/>
        <end position="806"/>
    </location>
</feature>
<dbReference type="PANTHER" id="PTHR45339">
    <property type="entry name" value="HYBRID SIGNAL TRANSDUCTION HISTIDINE KINASE J"/>
    <property type="match status" value="1"/>
</dbReference>
<dbReference type="InterPro" id="IPR011006">
    <property type="entry name" value="CheY-like_superfamily"/>
</dbReference>
<sequence>MGFVRIDNPNIKDCGDFIDIIPVIGHHMGSIRENNKKDTLIQQHKLSMTANQTEFEKDRQFLEVLYRDYTSIYYVDLSKNIAEPLKIDRIANAAKFIDSPSKHITLNYNDTIKQYSETYITKEHSKRFCDLLNADYLRQELCYKERFSFRYRSLPNILGQQYFEAQIVRISETDFDNRILIGFRHIDDIVASEQKRQHELETALAETKLSNEIVSALGKIYYAIFRIDLVNDFYKEISSESEIHHLTGKIGRASTEMIELCDTFVAPEYHDKVLEFFDLSTLADRLHDEETLATEYLAKDGNWHTARFIVKKRDNNGNVTHILYATRLISDAKRREKNWISIAEEANKANLAKTEFISQIAHDIRTPMNAILGFETLAEQHINEPKTVEYNLKKIKSSGDFLMELVNEVLDITQIENGQLRINSQPVNIPKLLDDFPPMLKQLQGDKKLNIICNQHDLYQKTLLVDPLRLKQIYTNILSNAIKYTPDGGSVTFEIYEELFLNNKYINLIAVISDTGIGMSQEYINHMYSKFSRATDSRINKVGGYGLGLSIVKELVDLMNGRINVTSKEGHGTTFKIIIPLECCAENYKALQDISDTSAHDTCKGMHLLVAEDNTLNYEVISELLAMYGITCDHAEDGSVCVEMFRESSIHTYDAILMDMQMPVMDGLQATSAIRNLNKPGAHSIPIIAMTANAFKDDIQRCLDAGMNMHMSKPVNMEKLLKALAKFKGEVSTTGNGETSGEVVTTPVKTTDNIETTGETVTPVVTTTNGDSINGGTTSNNATNGVVPKPSTTSTSLQASNSKKPATTKVKKVKATKKSLTIKWSKVKGASGYEIQVATDKYFKKNKKSILVKKQKTTSAKIKKLKSKKKYYVRVRTYKVVGRKKVYSSWINGKATKTK</sequence>
<organism evidence="15 16">
    <name type="scientific">Eubacterium ventriosum ATCC 27560</name>
    <dbReference type="NCBI Taxonomy" id="411463"/>
    <lineage>
        <taxon>Bacteria</taxon>
        <taxon>Bacillati</taxon>
        <taxon>Bacillota</taxon>
        <taxon>Clostridia</taxon>
        <taxon>Eubacteriales</taxon>
        <taxon>Eubacteriaceae</taxon>
        <taxon>Eubacterium</taxon>
    </lineage>
</organism>
<dbReference type="HOGENOM" id="CLU_000445_114_15_9"/>
<evidence type="ECO:0000256" key="6">
    <source>
        <dbReference type="ARBA" id="ARBA00022679"/>
    </source>
</evidence>
<dbReference type="InterPro" id="IPR013783">
    <property type="entry name" value="Ig-like_fold"/>
</dbReference>
<dbReference type="GO" id="GO:0016020">
    <property type="term" value="C:membrane"/>
    <property type="evidence" value="ECO:0007669"/>
    <property type="project" value="UniProtKB-SubCell"/>
</dbReference>
<dbReference type="eggNOG" id="COG0784">
    <property type="taxonomic scope" value="Bacteria"/>
</dbReference>
<dbReference type="InterPro" id="IPR036116">
    <property type="entry name" value="FN3_sf"/>
</dbReference>
<dbReference type="EMBL" id="AAVL02000031">
    <property type="protein sequence ID" value="EDM51736.1"/>
    <property type="molecule type" value="Genomic_DNA"/>
</dbReference>
<evidence type="ECO:0000259" key="14">
    <source>
        <dbReference type="PROSITE" id="PS50853"/>
    </source>
</evidence>
<keyword evidence="5 10" id="KW-0597">Phosphoprotein</keyword>
<evidence type="ECO:0000256" key="2">
    <source>
        <dbReference type="ARBA" id="ARBA00004370"/>
    </source>
</evidence>
<dbReference type="SUPFAM" id="SSF55874">
    <property type="entry name" value="ATPase domain of HSP90 chaperone/DNA topoisomerase II/histidine kinase"/>
    <property type="match status" value="1"/>
</dbReference>
<dbReference type="RefSeq" id="WP_005362544.1">
    <property type="nucleotide sequence ID" value="NZ_DS264283.1"/>
</dbReference>
<comment type="catalytic activity">
    <reaction evidence="1">
        <text>ATP + protein L-histidine = ADP + protein N-phospho-L-histidine.</text>
        <dbReference type="EC" id="2.7.13.3"/>
    </reaction>
</comment>
<dbReference type="InterPro" id="IPR003661">
    <property type="entry name" value="HisK_dim/P_dom"/>
</dbReference>
<dbReference type="PROSITE" id="PS50109">
    <property type="entry name" value="HIS_KIN"/>
    <property type="match status" value="1"/>
</dbReference>
<name>A5Z5R1_9FIRM</name>
<protein>
    <recommendedName>
        <fullName evidence="4">Stage 0 sporulation protein A homolog</fullName>
        <ecNumber evidence="3">2.7.13.3</ecNumber>
    </recommendedName>
</protein>
<dbReference type="PROSITE" id="PS50853">
    <property type="entry name" value="FN3"/>
    <property type="match status" value="1"/>
</dbReference>
<dbReference type="SUPFAM" id="SSF52172">
    <property type="entry name" value="CheY-like"/>
    <property type="match status" value="1"/>
</dbReference>
<feature type="domain" description="Fibronectin type-III" evidence="14">
    <location>
        <begin position="804"/>
        <end position="899"/>
    </location>
</feature>
<evidence type="ECO:0000313" key="15">
    <source>
        <dbReference type="EMBL" id="EDM51736.1"/>
    </source>
</evidence>
<feature type="modified residue" description="4-aspartylphosphate" evidence="10">
    <location>
        <position position="659"/>
    </location>
</feature>
<dbReference type="InterPro" id="IPR001789">
    <property type="entry name" value="Sig_transdc_resp-reg_receiver"/>
</dbReference>
<dbReference type="PANTHER" id="PTHR45339:SF1">
    <property type="entry name" value="HYBRID SIGNAL TRANSDUCTION HISTIDINE KINASE J"/>
    <property type="match status" value="1"/>
</dbReference>
<evidence type="ECO:0000256" key="8">
    <source>
        <dbReference type="ARBA" id="ARBA00023012"/>
    </source>
</evidence>
<evidence type="ECO:0000256" key="10">
    <source>
        <dbReference type="PROSITE-ProRule" id="PRU00169"/>
    </source>
</evidence>
<feature type="compositionally biased region" description="Low complexity" evidence="11">
    <location>
        <begin position="764"/>
        <end position="785"/>
    </location>
</feature>
<dbReference type="Pfam" id="PF00072">
    <property type="entry name" value="Response_reg"/>
    <property type="match status" value="1"/>
</dbReference>
<dbReference type="eggNOG" id="COG2203">
    <property type="taxonomic scope" value="Bacteria"/>
</dbReference>
<evidence type="ECO:0000256" key="5">
    <source>
        <dbReference type="ARBA" id="ARBA00022553"/>
    </source>
</evidence>
<dbReference type="GO" id="GO:0000155">
    <property type="term" value="F:phosphorelay sensor kinase activity"/>
    <property type="evidence" value="ECO:0007669"/>
    <property type="project" value="InterPro"/>
</dbReference>
<comment type="function">
    <text evidence="9">May play the central regulatory role in sporulation. It may be an element of the effector pathway responsible for the activation of sporulation genes in response to nutritional stress. Spo0A may act in concert with spo0H (a sigma factor) to control the expression of some genes that are critical to the sporulation process.</text>
</comment>
<dbReference type="STRING" id="411463.EUBVEN_01043"/>
<dbReference type="SUPFAM" id="SSF47384">
    <property type="entry name" value="Homodimeric domain of signal transducing histidine kinase"/>
    <property type="match status" value="1"/>
</dbReference>
<feature type="domain" description="Histidine kinase" evidence="12">
    <location>
        <begin position="359"/>
        <end position="583"/>
    </location>
</feature>
<dbReference type="CDD" id="cd17546">
    <property type="entry name" value="REC_hyHK_CKI1_RcsC-like"/>
    <property type="match status" value="1"/>
</dbReference>
<dbReference type="InterPro" id="IPR003961">
    <property type="entry name" value="FN3_dom"/>
</dbReference>
<dbReference type="InterPro" id="IPR036890">
    <property type="entry name" value="HATPase_C_sf"/>
</dbReference>
<dbReference type="EC" id="2.7.13.3" evidence="3"/>
<dbReference type="FunFam" id="3.30.565.10:FF:000006">
    <property type="entry name" value="Sensor histidine kinase WalK"/>
    <property type="match status" value="1"/>
</dbReference>
<dbReference type="PRINTS" id="PR00344">
    <property type="entry name" value="BCTRLSENSOR"/>
</dbReference>
<gene>
    <name evidence="15" type="ORF">EUBVEN_01043</name>
</gene>